<comment type="caution">
    <text evidence="1">The sequence shown here is derived from an EMBL/GenBank/DDBJ whole genome shotgun (WGS) entry which is preliminary data.</text>
</comment>
<dbReference type="Proteomes" id="UP000635565">
    <property type="component" value="Unassembled WGS sequence"/>
</dbReference>
<proteinExistence type="predicted"/>
<sequence>MPDRSGQQFGDYQLKKRIAKGGFSEVYLAEHVGRETQVALKLLRASLTQERFTLPSSARRAFSVSETTPISCISSITESNR</sequence>
<reference evidence="1 2" key="1">
    <citation type="journal article" date="2021" name="Int. J. Syst. Evol. Microbiol.">
        <title>Reticulibacter mediterranei gen. nov., sp. nov., within the new family Reticulibacteraceae fam. nov., and Ktedonospora formicarum gen. nov., sp. nov., Ktedonobacter robiniae sp. nov., Dictyobacter formicarum sp. nov. and Dictyobacter arantiisoli sp. nov., belonging to the class Ktedonobacteria.</title>
        <authorList>
            <person name="Yabe S."/>
            <person name="Zheng Y."/>
            <person name="Wang C.M."/>
            <person name="Sakai Y."/>
            <person name="Abe K."/>
            <person name="Yokota A."/>
            <person name="Donadio S."/>
            <person name="Cavaletti L."/>
            <person name="Monciardini P."/>
        </authorList>
    </citation>
    <scope>NUCLEOTIDE SEQUENCE [LARGE SCALE GENOMIC DNA]</scope>
    <source>
        <strain evidence="1 2">SOSP1-9</strain>
    </source>
</reference>
<name>A0ABQ3VV25_9CHLR</name>
<organism evidence="1 2">
    <name type="scientific">Dictyobacter formicarum</name>
    <dbReference type="NCBI Taxonomy" id="2778368"/>
    <lineage>
        <taxon>Bacteria</taxon>
        <taxon>Bacillati</taxon>
        <taxon>Chloroflexota</taxon>
        <taxon>Ktedonobacteria</taxon>
        <taxon>Ktedonobacterales</taxon>
        <taxon>Dictyobacteraceae</taxon>
        <taxon>Dictyobacter</taxon>
    </lineage>
</organism>
<evidence type="ECO:0000313" key="1">
    <source>
        <dbReference type="EMBL" id="GHO89156.1"/>
    </source>
</evidence>
<gene>
    <name evidence="1" type="ORF">KSZ_71620</name>
</gene>
<dbReference type="Gene3D" id="3.30.200.20">
    <property type="entry name" value="Phosphorylase Kinase, domain 1"/>
    <property type="match status" value="1"/>
</dbReference>
<dbReference type="EMBL" id="BNJJ01000032">
    <property type="protein sequence ID" value="GHO89156.1"/>
    <property type="molecule type" value="Genomic_DNA"/>
</dbReference>
<keyword evidence="2" id="KW-1185">Reference proteome</keyword>
<evidence type="ECO:0008006" key="3">
    <source>
        <dbReference type="Google" id="ProtNLM"/>
    </source>
</evidence>
<dbReference type="InterPro" id="IPR011009">
    <property type="entry name" value="Kinase-like_dom_sf"/>
</dbReference>
<dbReference type="RefSeq" id="WP_201366683.1">
    <property type="nucleotide sequence ID" value="NZ_BNJJ01000032.1"/>
</dbReference>
<dbReference type="SUPFAM" id="SSF56112">
    <property type="entry name" value="Protein kinase-like (PK-like)"/>
    <property type="match status" value="1"/>
</dbReference>
<evidence type="ECO:0000313" key="2">
    <source>
        <dbReference type="Proteomes" id="UP000635565"/>
    </source>
</evidence>
<accession>A0ABQ3VV25</accession>
<protein>
    <recommendedName>
        <fullName evidence="3">Protein kinase domain-containing protein</fullName>
    </recommendedName>
</protein>